<dbReference type="VEuPathDB" id="FungiDB:QG37_05789"/>
<accession>A0A0L0NTM9</accession>
<gene>
    <name evidence="1" type="ORF">QG37_05789</name>
</gene>
<dbReference type="Proteomes" id="UP000037122">
    <property type="component" value="Unassembled WGS sequence"/>
</dbReference>
<dbReference type="AlphaFoldDB" id="A0A0L0NTM9"/>
<dbReference type="EMBL" id="LGST01000041">
    <property type="protein sequence ID" value="KND97408.1"/>
    <property type="molecule type" value="Genomic_DNA"/>
</dbReference>
<proteinExistence type="predicted"/>
<sequence>MREGGKKKVMVRMCDMTQGGTQKAEGQNVPRRDKQSTITTYLLLDMLLNLLP</sequence>
<reference evidence="2" key="1">
    <citation type="journal article" date="2015" name="BMC Genomics">
        <title>Draft genome of a commonly misdiagnosed multidrug resistant pathogen Candida auris.</title>
        <authorList>
            <person name="Chatterjee S."/>
            <person name="Alampalli S.V."/>
            <person name="Nageshan R.K."/>
            <person name="Chettiar S.T."/>
            <person name="Joshi S."/>
            <person name="Tatu U.S."/>
        </authorList>
    </citation>
    <scope>NUCLEOTIDE SEQUENCE [LARGE SCALE GENOMIC DNA]</scope>
    <source>
        <strain evidence="2">6684</strain>
    </source>
</reference>
<name>A0A0L0NTM9_CANAR</name>
<comment type="caution">
    <text evidence="1">The sequence shown here is derived from an EMBL/GenBank/DDBJ whole genome shotgun (WGS) entry which is preliminary data.</text>
</comment>
<evidence type="ECO:0000313" key="2">
    <source>
        <dbReference type="Proteomes" id="UP000037122"/>
    </source>
</evidence>
<evidence type="ECO:0000313" key="1">
    <source>
        <dbReference type="EMBL" id="KND97408.1"/>
    </source>
</evidence>
<organism evidence="1 2">
    <name type="scientific">Candidozyma auris</name>
    <name type="common">Yeast</name>
    <name type="synonym">Candida auris</name>
    <dbReference type="NCBI Taxonomy" id="498019"/>
    <lineage>
        <taxon>Eukaryota</taxon>
        <taxon>Fungi</taxon>
        <taxon>Dikarya</taxon>
        <taxon>Ascomycota</taxon>
        <taxon>Saccharomycotina</taxon>
        <taxon>Pichiomycetes</taxon>
        <taxon>Metschnikowiaceae</taxon>
        <taxon>Candidozyma</taxon>
    </lineage>
</organism>
<protein>
    <submittedName>
        <fullName evidence="1">Uncharacterized protein</fullName>
    </submittedName>
</protein>